<dbReference type="InterPro" id="IPR045536">
    <property type="entry name" value="DUF6431"/>
</dbReference>
<feature type="domain" description="DUF6431" evidence="1">
    <location>
        <begin position="29"/>
        <end position="97"/>
    </location>
</feature>
<organism evidence="2 3">
    <name type="scientific">Compostibacillus humi</name>
    <dbReference type="NCBI Taxonomy" id="1245525"/>
    <lineage>
        <taxon>Bacteria</taxon>
        <taxon>Bacillati</taxon>
        <taxon>Bacillota</taxon>
        <taxon>Bacilli</taxon>
        <taxon>Bacillales</taxon>
        <taxon>Bacillaceae</taxon>
        <taxon>Compostibacillus</taxon>
    </lineage>
</organism>
<dbReference type="AlphaFoldDB" id="A0A8J2TTX9"/>
<accession>A0A8J2TTX9</accession>
<reference evidence="2" key="2">
    <citation type="submission" date="2020-09" db="EMBL/GenBank/DDBJ databases">
        <authorList>
            <person name="Sun Q."/>
            <person name="Zhou Y."/>
        </authorList>
    </citation>
    <scope>NUCLEOTIDE SEQUENCE</scope>
    <source>
        <strain evidence="2">CGMCC 1.12360</strain>
    </source>
</reference>
<evidence type="ECO:0000259" key="1">
    <source>
        <dbReference type="Pfam" id="PF20020"/>
    </source>
</evidence>
<comment type="caution">
    <text evidence="2">The sequence shown here is derived from an EMBL/GenBank/DDBJ whole genome shotgun (WGS) entry which is preliminary data.</text>
</comment>
<sequence length="191" mass="22575">MIIPHNFKMNIYEYAAKGKENDFPVFDHCPSCGCLASGNLHRHGYYWRYGIEGEDHIRIPICRYKCLSCGITISILPDFLIPYFQYTLHMIIEGIRRLLNKEKRQNRQLQVQHANGFYEKFHWVHSFFVDEGYRAGLSGDMKKEALKYITRIVDMGVSTFFRRSWGHLSTYFMGKLFLPYLSREKNKISPT</sequence>
<dbReference type="EMBL" id="BMEV01000116">
    <property type="protein sequence ID" value="GFZ91569.1"/>
    <property type="molecule type" value="Genomic_DNA"/>
</dbReference>
<gene>
    <name evidence="2" type="ORF">GCM10010978_32600</name>
</gene>
<reference evidence="2" key="1">
    <citation type="journal article" date="2014" name="Int. J. Syst. Evol. Microbiol.">
        <title>Complete genome sequence of Corynebacterium casei LMG S-19264T (=DSM 44701T), isolated from a smear-ripened cheese.</title>
        <authorList>
            <consortium name="US DOE Joint Genome Institute (JGI-PGF)"/>
            <person name="Walter F."/>
            <person name="Albersmeier A."/>
            <person name="Kalinowski J."/>
            <person name="Ruckert C."/>
        </authorList>
    </citation>
    <scope>NUCLEOTIDE SEQUENCE</scope>
    <source>
        <strain evidence="2">CGMCC 1.12360</strain>
    </source>
</reference>
<keyword evidence="3" id="KW-1185">Reference proteome</keyword>
<evidence type="ECO:0000313" key="3">
    <source>
        <dbReference type="Proteomes" id="UP000602050"/>
    </source>
</evidence>
<dbReference type="Pfam" id="PF20020">
    <property type="entry name" value="DUF6431"/>
    <property type="match status" value="1"/>
</dbReference>
<name>A0A8J2TTX9_9BACI</name>
<evidence type="ECO:0000313" key="2">
    <source>
        <dbReference type="EMBL" id="GFZ91569.1"/>
    </source>
</evidence>
<dbReference type="Proteomes" id="UP000602050">
    <property type="component" value="Unassembled WGS sequence"/>
</dbReference>
<proteinExistence type="predicted"/>
<protein>
    <recommendedName>
        <fullName evidence="1">DUF6431 domain-containing protein</fullName>
    </recommendedName>
</protein>
<dbReference type="RefSeq" id="WP_188393447.1">
    <property type="nucleotide sequence ID" value="NZ_BMEV01000116.1"/>
</dbReference>